<dbReference type="EMBL" id="KK207749">
    <property type="protein sequence ID" value="EZF55581.1"/>
    <property type="molecule type" value="Genomic_DNA"/>
</dbReference>
<dbReference type="HOGENOM" id="CLU_063296_2_0_1"/>
<reference evidence="4" key="1">
    <citation type="submission" date="2014-02" db="EMBL/GenBank/DDBJ databases">
        <title>The Genome Sequence of Trichophyton rubrum (morphotype fischeri) CBS 288.86.</title>
        <authorList>
            <consortium name="The Broad Institute Genomics Platform"/>
            <person name="Cuomo C.A."/>
            <person name="White T.C."/>
            <person name="Graser Y."/>
            <person name="Martinez-Rossi N."/>
            <person name="Heitman J."/>
            <person name="Young S.K."/>
            <person name="Zeng Q."/>
            <person name="Gargeya S."/>
            <person name="Abouelleil A."/>
            <person name="Alvarado L."/>
            <person name="Chapman S.B."/>
            <person name="Gainer-Dewar J."/>
            <person name="Goldberg J."/>
            <person name="Griggs A."/>
            <person name="Gujja S."/>
            <person name="Hansen M."/>
            <person name="Howarth C."/>
            <person name="Imamovic A."/>
            <person name="Larimer J."/>
            <person name="Martinez D."/>
            <person name="Murphy C."/>
            <person name="Pearson M.D."/>
            <person name="Persinoti G."/>
            <person name="Poon T."/>
            <person name="Priest M."/>
            <person name="Roberts A.D."/>
            <person name="Saif S."/>
            <person name="Shea T.D."/>
            <person name="Sykes S.N."/>
            <person name="Wortman J."/>
            <person name="Nusbaum C."/>
            <person name="Birren B."/>
        </authorList>
    </citation>
    <scope>NUCLEOTIDE SEQUENCE [LARGE SCALE GENOMIC DNA]</scope>
    <source>
        <strain evidence="4">CBS 288.86</strain>
    </source>
</reference>
<name>A0A022WBS2_TRIRU</name>
<dbReference type="InterPro" id="IPR036869">
    <property type="entry name" value="J_dom_sf"/>
</dbReference>
<dbReference type="SUPFAM" id="SSF46565">
    <property type="entry name" value="Chaperone J-domain"/>
    <property type="match status" value="1"/>
</dbReference>
<dbReference type="CDD" id="cd06257">
    <property type="entry name" value="DnaJ"/>
    <property type="match status" value="1"/>
</dbReference>
<dbReference type="AlphaFoldDB" id="A0A022WBS2"/>
<sequence length="305" mass="35204">MLRKSTLLCSCGGLQTLSPHSPLVRPEQPTYRRQSRRFAHVHGPASDGVKEPEDDLSWPISPSFTPYDLLRLERNAPYSKKRFYQLVKIYHPDGGCNGHPLCKDLPESVRLQRYRLLVAAHELLSNPTKRSEYDKFGRGWFQREELFGTQGPAAKSAMDAYYSRRRQVDPTIFRNASWEDWERYHGQGNGKYQKQQQSTGASHETFASLFVLLAIFGGVAQAVSIGKYSSFVDERVKQVNRECSRFLEGRRHQTVTELESVDERVQHFLKRRDPSGYGLKEEEEETYRRHLGGSSHNIEPYHGDR</sequence>
<keyword evidence="1" id="KW-0143">Chaperone</keyword>
<dbReference type="PROSITE" id="PS50076">
    <property type="entry name" value="DNAJ_2"/>
    <property type="match status" value="1"/>
</dbReference>
<evidence type="ECO:0000256" key="2">
    <source>
        <dbReference type="SAM" id="MobiDB-lite"/>
    </source>
</evidence>
<feature type="region of interest" description="Disordered" evidence="2">
    <location>
        <begin position="20"/>
        <end position="54"/>
    </location>
</feature>
<dbReference type="PANTHER" id="PTHR44145:SF3">
    <property type="entry name" value="DNAJ HOMOLOG SUBFAMILY A MEMBER 3, MITOCHONDRIAL"/>
    <property type="match status" value="1"/>
</dbReference>
<dbReference type="PANTHER" id="PTHR44145">
    <property type="entry name" value="DNAJ HOMOLOG SUBFAMILY A MEMBER 3, MITOCHONDRIAL"/>
    <property type="match status" value="1"/>
</dbReference>
<dbReference type="InterPro" id="IPR001623">
    <property type="entry name" value="DnaJ_domain"/>
</dbReference>
<accession>A0A022WBS2</accession>
<dbReference type="PROSITE" id="PS00636">
    <property type="entry name" value="DNAJ_1"/>
    <property type="match status" value="1"/>
</dbReference>
<organism evidence="4">
    <name type="scientific">Trichophyton rubrum CBS 288.86</name>
    <dbReference type="NCBI Taxonomy" id="1215330"/>
    <lineage>
        <taxon>Eukaryota</taxon>
        <taxon>Fungi</taxon>
        <taxon>Dikarya</taxon>
        <taxon>Ascomycota</taxon>
        <taxon>Pezizomycotina</taxon>
        <taxon>Eurotiomycetes</taxon>
        <taxon>Eurotiomycetidae</taxon>
        <taxon>Onygenales</taxon>
        <taxon>Arthrodermataceae</taxon>
        <taxon>Trichophyton</taxon>
    </lineage>
</organism>
<evidence type="ECO:0000313" key="4">
    <source>
        <dbReference type="EMBL" id="EZF55581.1"/>
    </source>
</evidence>
<feature type="region of interest" description="Disordered" evidence="2">
    <location>
        <begin position="276"/>
        <end position="305"/>
    </location>
</feature>
<dbReference type="Proteomes" id="UP000023758">
    <property type="component" value="Unassembled WGS sequence"/>
</dbReference>
<feature type="domain" description="J" evidence="3">
    <location>
        <begin position="65"/>
        <end position="137"/>
    </location>
</feature>
<dbReference type="Pfam" id="PF00226">
    <property type="entry name" value="DnaJ"/>
    <property type="match status" value="1"/>
</dbReference>
<proteinExistence type="predicted"/>
<protein>
    <recommendedName>
        <fullName evidence="3">J domain-containing protein</fullName>
    </recommendedName>
</protein>
<dbReference type="InterPro" id="IPR051938">
    <property type="entry name" value="Apopto_cytoskel_mod"/>
</dbReference>
<evidence type="ECO:0000256" key="1">
    <source>
        <dbReference type="ARBA" id="ARBA00023186"/>
    </source>
</evidence>
<dbReference type="OrthoDB" id="17458at2759"/>
<gene>
    <name evidence="4" type="ORF">H103_01958</name>
</gene>
<dbReference type="Gene3D" id="1.10.287.110">
    <property type="entry name" value="DnaJ domain"/>
    <property type="match status" value="1"/>
</dbReference>
<evidence type="ECO:0000259" key="3">
    <source>
        <dbReference type="PROSITE" id="PS50076"/>
    </source>
</evidence>
<dbReference type="InterPro" id="IPR018253">
    <property type="entry name" value="DnaJ_domain_CS"/>
</dbReference>